<dbReference type="Gene3D" id="1.10.246.130">
    <property type="match status" value="1"/>
</dbReference>
<evidence type="ECO:0008006" key="8">
    <source>
        <dbReference type="Google" id="ProtNLM"/>
    </source>
</evidence>
<feature type="binding site" evidence="3">
    <location>
        <position position="792"/>
    </location>
    <ligand>
        <name>L-glutamate</name>
        <dbReference type="ChEBI" id="CHEBI:29985"/>
    </ligand>
</feature>
<dbReference type="KEGG" id="scac:106086071"/>
<feature type="binding site" evidence="3">
    <location>
        <position position="741"/>
    </location>
    <ligand>
        <name>L-glutamate</name>
        <dbReference type="ChEBI" id="CHEBI:29985"/>
    </ligand>
</feature>
<feature type="compositionally biased region" description="Low complexity" evidence="4">
    <location>
        <begin position="172"/>
        <end position="190"/>
    </location>
</feature>
<proteinExistence type="predicted"/>
<feature type="binding site" evidence="3">
    <location>
        <begin position="717"/>
        <end position="719"/>
    </location>
    <ligand>
        <name>L-glutamate</name>
        <dbReference type="ChEBI" id="CHEBI:29985"/>
    </ligand>
</feature>
<evidence type="ECO:0000313" key="6">
    <source>
        <dbReference type="EnsemblMetazoa" id="SCAU012603-PC"/>
    </source>
</evidence>
<feature type="active site" description="Nucleophile" evidence="2">
    <location>
        <position position="699"/>
    </location>
</feature>
<feature type="region of interest" description="Disordered" evidence="4">
    <location>
        <begin position="293"/>
        <end position="321"/>
    </location>
</feature>
<evidence type="ECO:0000256" key="5">
    <source>
        <dbReference type="SAM" id="Phobius"/>
    </source>
</evidence>
<dbReference type="PANTHER" id="PTHR11686">
    <property type="entry name" value="GAMMA GLUTAMYL TRANSPEPTIDASE"/>
    <property type="match status" value="1"/>
</dbReference>
<feature type="compositionally biased region" description="Polar residues" evidence="4">
    <location>
        <begin position="10"/>
        <end position="22"/>
    </location>
</feature>
<reference evidence="6" key="2">
    <citation type="submission" date="2020-05" db="UniProtKB">
        <authorList>
            <consortium name="EnsemblMetazoa"/>
        </authorList>
    </citation>
    <scope>IDENTIFICATION</scope>
    <source>
        <strain evidence="6">USDA</strain>
    </source>
</reference>
<evidence type="ECO:0000256" key="2">
    <source>
        <dbReference type="PIRSR" id="PIRSR600101-1"/>
    </source>
</evidence>
<protein>
    <recommendedName>
        <fullName evidence="8">Gamma-glutamyltransferase</fullName>
    </recommendedName>
</protein>
<evidence type="ECO:0000256" key="1">
    <source>
        <dbReference type="ARBA" id="ARBA00084097"/>
    </source>
</evidence>
<dbReference type="Gene3D" id="3.60.20.40">
    <property type="match status" value="1"/>
</dbReference>
<keyword evidence="5" id="KW-0812">Transmembrane</keyword>
<dbReference type="Proteomes" id="UP000095300">
    <property type="component" value="Unassembled WGS sequence"/>
</dbReference>
<name>A0A1I8PZY1_STOCA</name>
<gene>
    <name evidence="6" type="primary">106086071</name>
</gene>
<feature type="region of interest" description="Disordered" evidence="4">
    <location>
        <begin position="1"/>
        <end position="28"/>
    </location>
</feature>
<keyword evidence="5" id="KW-0472">Membrane</keyword>
<feature type="binding site" evidence="3">
    <location>
        <begin position="769"/>
        <end position="770"/>
    </location>
    <ligand>
        <name>L-glutamate</name>
        <dbReference type="ChEBI" id="CHEBI:29985"/>
    </ligand>
</feature>
<reference evidence="7" key="1">
    <citation type="submission" date="2015-05" db="EMBL/GenBank/DDBJ databases">
        <authorList>
            <person name="Wilson R.K."/>
            <person name="Warren W.C."/>
            <person name="Olafson P."/>
        </authorList>
    </citation>
    <scope>NUCLEOTIDE SEQUENCE [LARGE SCALE GENOMIC DNA]</scope>
    <source>
        <strain evidence="7">USDA</strain>
    </source>
</reference>
<dbReference type="PANTHER" id="PTHR11686:SF9">
    <property type="entry name" value="RE13973P"/>
    <property type="match status" value="1"/>
</dbReference>
<dbReference type="EnsemblMetazoa" id="SCAU012603-RF">
    <property type="protein sequence ID" value="SCAU012603-PF"/>
    <property type="gene ID" value="SCAU012603"/>
</dbReference>
<feature type="binding site" evidence="3">
    <location>
        <position position="420"/>
    </location>
    <ligand>
        <name>L-glutamate</name>
        <dbReference type="ChEBI" id="CHEBI:29985"/>
    </ligand>
</feature>
<dbReference type="STRING" id="35570.A0A1I8PZY1"/>
<keyword evidence="7" id="KW-1185">Reference proteome</keyword>
<dbReference type="InterPro" id="IPR043137">
    <property type="entry name" value="GGT_ssub_C"/>
</dbReference>
<dbReference type="GO" id="GO:0005886">
    <property type="term" value="C:plasma membrane"/>
    <property type="evidence" value="ECO:0007669"/>
    <property type="project" value="TreeGrafter"/>
</dbReference>
<sequence length="889" mass="95431">MHSTACGVGASTSNSSTPSMQQADGLKMGLSNNDDAMNKIPLKSVTDDEEKNGGEFIHDTATAEEARREQRRVKLLNLMKKLTIGIICFIGIALISYVIISLCFSEWPKSGIMPTATTVTKTTTTTTTTTETPSTNSTSLSNSNSPNQTMPLNLSSIVQIPNSTTNNDKNNPTSSTTTMPPHTHPSTPSSRNHAKNSTHTTDIPLIPPSASPLLSLPTTSNSSLLSDDKASDNGHATATSTSPLDSSSNQTLPASIGGMEGGGTTTAKATETMATPAPTQQLTTTGATTAAALSSGNATSAPPASIEVDNDDDDDDENAENAEDVAVVPDKSLLKDAPILEKNFTSKLGVYEKAAVCSDKPVCSQIGSNILQDGGSAVDSAIATCLCNGIATMHSMGIGGGMLMNVYIKEDKQAYSVDAREVAPYAATDDRYTSADSHQLLHGPLSIAVPGELMGYHRAHEKFGKLPWKKLVEPSLQICKDGFYVTKHQYNALAYKDKHMRNNTILRKMFYNETTNTLHPVGTLIQPAEELCKTYELLAENGPYDFYNGTLAKLVAEDLRELGSMVDYGDLETYRADLVSSVTMQLGDDILYAVPPISSGTIVSNILSILEGYNFTSMDVKDNKHEALTIHRIVEAMKFGFAKRWELGDARFNDVRELVSRLTNPETGIELRNKINDSSILASVSEYGAQYTGEDDVGTSALVVMAPNGDAVSVTSSVNDYFGSGLAGKRTGIIFNSAMNDFSLPGKTNAFALLPSPTNFIDAQKRPMSSMSPMILADREGNVKMAVSAAGGSKIISALVEVMAGVLWMNQDIKEAIDEPRYHHQLSPNVLEYEKNEHFTEELLKLLSEKGHVVKSYNYTGSVVCGIVKNDTAIYANADYRKQGGIDGF</sequence>
<dbReference type="FunFam" id="1.10.246.130:FF:000001">
    <property type="entry name" value="Gamma-glutamyltransferase 5 isoform 1"/>
    <property type="match status" value="1"/>
</dbReference>
<dbReference type="OrthoDB" id="1081007at2759"/>
<feature type="compositionally biased region" description="Low complexity" evidence="4">
    <location>
        <begin position="120"/>
        <end position="149"/>
    </location>
</feature>
<feature type="compositionally biased region" description="Acidic residues" evidence="4">
    <location>
        <begin position="308"/>
        <end position="321"/>
    </location>
</feature>
<feature type="compositionally biased region" description="Polar residues" evidence="4">
    <location>
        <begin position="234"/>
        <end position="253"/>
    </location>
</feature>
<feature type="compositionally biased region" description="Polar residues" evidence="4">
    <location>
        <begin position="150"/>
        <end position="171"/>
    </location>
</feature>
<dbReference type="PRINTS" id="PR01210">
    <property type="entry name" value="GGTRANSPTASE"/>
</dbReference>
<dbReference type="AlphaFoldDB" id="A0A1I8PZY1"/>
<dbReference type="GO" id="GO:0006751">
    <property type="term" value="P:glutathione catabolic process"/>
    <property type="evidence" value="ECO:0007669"/>
    <property type="project" value="InterPro"/>
</dbReference>
<dbReference type="EnsemblMetazoa" id="SCAU012603-RC">
    <property type="protein sequence ID" value="SCAU012603-PC"/>
    <property type="gene ID" value="SCAU012603"/>
</dbReference>
<feature type="transmembrane region" description="Helical" evidence="5">
    <location>
        <begin position="82"/>
        <end position="100"/>
    </location>
</feature>
<keyword evidence="5" id="KW-1133">Transmembrane helix</keyword>
<dbReference type="FunFam" id="3.60.20.40:FF:000001">
    <property type="entry name" value="Gamma-glutamyltranspeptidase 1"/>
    <property type="match status" value="1"/>
</dbReference>
<organism evidence="6 7">
    <name type="scientific">Stomoxys calcitrans</name>
    <name type="common">Stable fly</name>
    <name type="synonym">Conops calcitrans</name>
    <dbReference type="NCBI Taxonomy" id="35570"/>
    <lineage>
        <taxon>Eukaryota</taxon>
        <taxon>Metazoa</taxon>
        <taxon>Ecdysozoa</taxon>
        <taxon>Arthropoda</taxon>
        <taxon>Hexapoda</taxon>
        <taxon>Insecta</taxon>
        <taxon>Pterygota</taxon>
        <taxon>Neoptera</taxon>
        <taxon>Endopterygota</taxon>
        <taxon>Diptera</taxon>
        <taxon>Brachycera</taxon>
        <taxon>Muscomorpha</taxon>
        <taxon>Muscoidea</taxon>
        <taxon>Muscidae</taxon>
        <taxon>Stomoxys</taxon>
    </lineage>
</organism>
<evidence type="ECO:0000313" key="7">
    <source>
        <dbReference type="Proteomes" id="UP000095300"/>
    </source>
</evidence>
<dbReference type="InterPro" id="IPR029055">
    <property type="entry name" value="Ntn_hydrolases_N"/>
</dbReference>
<dbReference type="GO" id="GO:0036374">
    <property type="term" value="F:glutathione hydrolase activity"/>
    <property type="evidence" value="ECO:0007669"/>
    <property type="project" value="InterPro"/>
</dbReference>
<dbReference type="SUPFAM" id="SSF56235">
    <property type="entry name" value="N-terminal nucleophile aminohydrolases (Ntn hydrolases)"/>
    <property type="match status" value="1"/>
</dbReference>
<keyword evidence="1" id="KW-1199">Hemostasis impairing toxin</keyword>
<dbReference type="InterPro" id="IPR043138">
    <property type="entry name" value="GGT_lsub"/>
</dbReference>
<dbReference type="InterPro" id="IPR000101">
    <property type="entry name" value="GGT_peptidase"/>
</dbReference>
<dbReference type="VEuPathDB" id="VectorBase:SCAU012603"/>
<accession>A0A1I8PZY1</accession>
<evidence type="ECO:0000256" key="4">
    <source>
        <dbReference type="SAM" id="MobiDB-lite"/>
    </source>
</evidence>
<evidence type="ECO:0000256" key="3">
    <source>
        <dbReference type="PIRSR" id="PIRSR600101-2"/>
    </source>
</evidence>
<feature type="compositionally biased region" description="Low complexity" evidence="4">
    <location>
        <begin position="211"/>
        <end position="225"/>
    </location>
</feature>
<dbReference type="Pfam" id="PF01019">
    <property type="entry name" value="G_glu_transpept"/>
    <property type="match status" value="1"/>
</dbReference>
<keyword evidence="1" id="KW-0800">Toxin</keyword>
<feature type="region of interest" description="Disordered" evidence="4">
    <location>
        <begin position="120"/>
        <end position="266"/>
    </location>
</feature>
<keyword evidence="1" id="KW-1202">Platelet aggregation activating toxin</keyword>